<sequence length="218" mass="24025">MKPIIQPVWDLPLRLFHWLLVGLIAFSWWSGENHEMEWHRWSGYAILFLLVFRLYWGLAGGRTARFSRFVRGPRAALAYLRGSGEADVGHNPLGGWSVVSMLAILIAMVMAGLFAVDVDGLESGPLADYVSFDAGRWASDVHSLIFNLLMGLIVLHIAAILFYLLARRRNLIGPMITGSVKAVDGAAAVPLRASVWRALTGLLIAAAITYFVSKGLHL</sequence>
<keyword evidence="9" id="KW-1185">Reference proteome</keyword>
<feature type="domain" description="Cytochrome b561 bacterial/Ni-hydrogenase" evidence="7">
    <location>
        <begin position="8"/>
        <end position="178"/>
    </location>
</feature>
<dbReference type="STRING" id="1346791.M529_23685"/>
<evidence type="ECO:0000256" key="3">
    <source>
        <dbReference type="ARBA" id="ARBA00022692"/>
    </source>
</evidence>
<feature type="transmembrane region" description="Helical" evidence="6">
    <location>
        <begin position="144"/>
        <end position="166"/>
    </location>
</feature>
<dbReference type="EMBL" id="AUWY01000136">
    <property type="protein sequence ID" value="EQB29784.1"/>
    <property type="molecule type" value="Genomic_DNA"/>
</dbReference>
<reference evidence="8 9" key="1">
    <citation type="journal article" date="2013" name="Genome Announc.">
        <title>Draft Genome Sequence of Sphingobium ummariense Strain RL-3, a Hexachlorocyclohexane-Degrading Bacterium.</title>
        <authorList>
            <person name="Kohli P."/>
            <person name="Dua A."/>
            <person name="Sangwan N."/>
            <person name="Oldach P."/>
            <person name="Khurana J.P."/>
            <person name="Lal R."/>
        </authorList>
    </citation>
    <scope>NUCLEOTIDE SEQUENCE [LARGE SCALE GENOMIC DNA]</scope>
    <source>
        <strain evidence="8 9">RL-3</strain>
    </source>
</reference>
<gene>
    <name evidence="8" type="ORF">M529_23685</name>
</gene>
<keyword evidence="3 6" id="KW-0812">Transmembrane</keyword>
<dbReference type="GO" id="GO:0009055">
    <property type="term" value="F:electron transfer activity"/>
    <property type="evidence" value="ECO:0007669"/>
    <property type="project" value="InterPro"/>
</dbReference>
<feature type="transmembrane region" description="Helical" evidence="6">
    <location>
        <begin position="93"/>
        <end position="116"/>
    </location>
</feature>
<feature type="transmembrane region" description="Helical" evidence="6">
    <location>
        <begin position="195"/>
        <end position="213"/>
    </location>
</feature>
<organism evidence="8 9">
    <name type="scientific">Sphingobium ummariense RL-3</name>
    <dbReference type="NCBI Taxonomy" id="1346791"/>
    <lineage>
        <taxon>Bacteria</taxon>
        <taxon>Pseudomonadati</taxon>
        <taxon>Pseudomonadota</taxon>
        <taxon>Alphaproteobacteria</taxon>
        <taxon>Sphingomonadales</taxon>
        <taxon>Sphingomonadaceae</taxon>
        <taxon>Sphingobium</taxon>
    </lineage>
</organism>
<feature type="transmembrane region" description="Helical" evidence="6">
    <location>
        <begin position="41"/>
        <end position="58"/>
    </location>
</feature>
<name>T0JZV6_9SPHN</name>
<feature type="transmembrane region" description="Helical" evidence="6">
    <location>
        <begin position="12"/>
        <end position="29"/>
    </location>
</feature>
<evidence type="ECO:0000256" key="2">
    <source>
        <dbReference type="ARBA" id="ARBA00022475"/>
    </source>
</evidence>
<evidence type="ECO:0000313" key="9">
    <source>
        <dbReference type="Proteomes" id="UP000015523"/>
    </source>
</evidence>
<evidence type="ECO:0000259" key="7">
    <source>
        <dbReference type="Pfam" id="PF01292"/>
    </source>
</evidence>
<keyword evidence="5 6" id="KW-0472">Membrane</keyword>
<comment type="subcellular location">
    <subcellularLocation>
        <location evidence="1">Cell membrane</location>
        <topology evidence="1">Multi-pass membrane protein</topology>
    </subcellularLocation>
</comment>
<dbReference type="GO" id="GO:0005886">
    <property type="term" value="C:plasma membrane"/>
    <property type="evidence" value="ECO:0007669"/>
    <property type="project" value="UniProtKB-SubCell"/>
</dbReference>
<dbReference type="Gene3D" id="1.20.950.20">
    <property type="entry name" value="Transmembrane di-heme cytochromes, Chain C"/>
    <property type="match status" value="1"/>
</dbReference>
<dbReference type="InterPro" id="IPR051542">
    <property type="entry name" value="Hydrogenase_cytochrome"/>
</dbReference>
<evidence type="ECO:0000256" key="1">
    <source>
        <dbReference type="ARBA" id="ARBA00004651"/>
    </source>
</evidence>
<keyword evidence="4 6" id="KW-1133">Transmembrane helix</keyword>
<dbReference type="GO" id="GO:0022904">
    <property type="term" value="P:respiratory electron transport chain"/>
    <property type="evidence" value="ECO:0007669"/>
    <property type="project" value="InterPro"/>
</dbReference>
<dbReference type="eggNOG" id="COG3658">
    <property type="taxonomic scope" value="Bacteria"/>
</dbReference>
<dbReference type="GO" id="GO:0020037">
    <property type="term" value="F:heme binding"/>
    <property type="evidence" value="ECO:0007669"/>
    <property type="project" value="TreeGrafter"/>
</dbReference>
<proteinExistence type="predicted"/>
<evidence type="ECO:0000256" key="4">
    <source>
        <dbReference type="ARBA" id="ARBA00022989"/>
    </source>
</evidence>
<comment type="caution">
    <text evidence="8">The sequence shown here is derived from an EMBL/GenBank/DDBJ whole genome shotgun (WGS) entry which is preliminary data.</text>
</comment>
<dbReference type="PATRIC" id="fig|1346791.3.peg.4577"/>
<accession>T0JZV6</accession>
<dbReference type="PANTHER" id="PTHR30485:SF2">
    <property type="entry name" value="BLL0597 PROTEIN"/>
    <property type="match status" value="1"/>
</dbReference>
<dbReference type="InterPro" id="IPR016174">
    <property type="entry name" value="Di-haem_cyt_TM"/>
</dbReference>
<evidence type="ECO:0000256" key="5">
    <source>
        <dbReference type="ARBA" id="ARBA00023136"/>
    </source>
</evidence>
<evidence type="ECO:0000256" key="6">
    <source>
        <dbReference type="SAM" id="Phobius"/>
    </source>
</evidence>
<dbReference type="Proteomes" id="UP000015523">
    <property type="component" value="Unassembled WGS sequence"/>
</dbReference>
<protein>
    <recommendedName>
        <fullName evidence="7">Cytochrome b561 bacterial/Ni-hydrogenase domain-containing protein</fullName>
    </recommendedName>
</protein>
<dbReference type="SUPFAM" id="SSF81342">
    <property type="entry name" value="Transmembrane di-heme cytochromes"/>
    <property type="match status" value="1"/>
</dbReference>
<dbReference type="PANTHER" id="PTHR30485">
    <property type="entry name" value="NI/FE-HYDROGENASE 1 B-TYPE CYTOCHROME SUBUNIT"/>
    <property type="match status" value="1"/>
</dbReference>
<dbReference type="AlphaFoldDB" id="T0JZV6"/>
<keyword evidence="2" id="KW-1003">Cell membrane</keyword>
<dbReference type="Pfam" id="PF01292">
    <property type="entry name" value="Ni_hydr_CYTB"/>
    <property type="match status" value="1"/>
</dbReference>
<dbReference type="RefSeq" id="WP_021320180.1">
    <property type="nucleotide sequence ID" value="NZ_AUWY01000136.1"/>
</dbReference>
<evidence type="ECO:0000313" key="8">
    <source>
        <dbReference type="EMBL" id="EQB29784.1"/>
    </source>
</evidence>
<dbReference type="InterPro" id="IPR011577">
    <property type="entry name" value="Cyt_b561_bac/Ni-Hgenase"/>
</dbReference>